<accession>A0A1A9R9Z0</accession>
<dbReference type="EMBL" id="LXSF01000012">
    <property type="protein sequence ID" value="OAM15465.1"/>
    <property type="molecule type" value="Genomic_DNA"/>
</dbReference>
<dbReference type="Gene3D" id="1.10.260.40">
    <property type="entry name" value="lambda repressor-like DNA-binding domains"/>
    <property type="match status" value="1"/>
</dbReference>
<evidence type="ECO:0000259" key="1">
    <source>
        <dbReference type="Pfam" id="PF21291"/>
    </source>
</evidence>
<dbReference type="Proteomes" id="UP000078003">
    <property type="component" value="Unassembled WGS sequence"/>
</dbReference>
<feature type="domain" description="Cyanate hydratase N-terminal" evidence="1">
    <location>
        <begin position="12"/>
        <end position="63"/>
    </location>
</feature>
<dbReference type="GO" id="GO:0003677">
    <property type="term" value="F:DNA binding"/>
    <property type="evidence" value="ECO:0007669"/>
    <property type="project" value="InterPro"/>
</dbReference>
<evidence type="ECO:0000313" key="3">
    <source>
        <dbReference type="Proteomes" id="UP000078003"/>
    </source>
</evidence>
<proteinExistence type="predicted"/>
<protein>
    <submittedName>
        <fullName evidence="2">Cyanate hydratase</fullName>
    </submittedName>
</protein>
<sequence length="64" mass="7037">MPTRKQAALQAAAKIKQGKTARLKEWQAVSAQRQFANEYTVAARLGEPAFTEEQAEMVAALFGK</sequence>
<dbReference type="InterPro" id="IPR048564">
    <property type="entry name" value="CYNS_N"/>
</dbReference>
<dbReference type="Pfam" id="PF21291">
    <property type="entry name" value="CYNS_N"/>
    <property type="match status" value="1"/>
</dbReference>
<gene>
    <name evidence="2" type="ORF">A7P85_09840</name>
</gene>
<evidence type="ECO:0000313" key="2">
    <source>
        <dbReference type="EMBL" id="OAM15465.1"/>
    </source>
</evidence>
<organism evidence="2 3">
    <name type="scientific">Eikenella corrodens</name>
    <dbReference type="NCBI Taxonomy" id="539"/>
    <lineage>
        <taxon>Bacteria</taxon>
        <taxon>Pseudomonadati</taxon>
        <taxon>Pseudomonadota</taxon>
        <taxon>Betaproteobacteria</taxon>
        <taxon>Neisseriales</taxon>
        <taxon>Neisseriaceae</taxon>
        <taxon>Eikenella</taxon>
    </lineage>
</organism>
<dbReference type="RefSeq" id="WP_064104769.1">
    <property type="nucleotide sequence ID" value="NZ_LXSF01000012.1"/>
</dbReference>
<dbReference type="AlphaFoldDB" id="A0A1A9R9Z0"/>
<comment type="caution">
    <text evidence="2">The sequence shown here is derived from an EMBL/GenBank/DDBJ whole genome shotgun (WGS) entry which is preliminary data.</text>
</comment>
<reference evidence="3" key="1">
    <citation type="submission" date="2016-05" db="EMBL/GenBank/DDBJ databases">
        <title>Draft genome of Corynebacterium afermentans subsp. afermentans LCDC 88199T.</title>
        <authorList>
            <person name="Bernier A.-M."/>
            <person name="Bernard K."/>
        </authorList>
    </citation>
    <scope>NUCLEOTIDE SEQUENCE [LARGE SCALE GENOMIC DNA]</scope>
    <source>
        <strain evidence="3">NML01-0328</strain>
    </source>
</reference>
<name>A0A1A9R9Z0_EIKCO</name>
<dbReference type="InterPro" id="IPR010982">
    <property type="entry name" value="Lambda_DNA-bd_dom_sf"/>
</dbReference>